<gene>
    <name evidence="2" type="ORF">EA473_13360</name>
</gene>
<dbReference type="InterPro" id="IPR055768">
    <property type="entry name" value="DUF7344"/>
</dbReference>
<name>A0A3N6N6P5_NATCH</name>
<protein>
    <recommendedName>
        <fullName evidence="1">DUF7344 domain-containing protein</fullName>
    </recommendedName>
</protein>
<accession>A0A3N6N6P5</accession>
<dbReference type="EMBL" id="REGA01000011">
    <property type="protein sequence ID" value="RQG94052.1"/>
    <property type="molecule type" value="Genomic_DNA"/>
</dbReference>
<dbReference type="Proteomes" id="UP000282323">
    <property type="component" value="Unassembled WGS sequence"/>
</dbReference>
<reference evidence="2 3" key="1">
    <citation type="submission" date="2018-10" db="EMBL/GenBank/DDBJ databases">
        <title>Natrarchaeobius chitinivorans gen. nov., sp. nov., and Natrarchaeobius haloalkaliphilus sp. nov., alkaliphilic, chitin-utilizing haloarchaea from hypersaline alkaline lakes.</title>
        <authorList>
            <person name="Sorokin D.Y."/>
            <person name="Elcheninov A.G."/>
            <person name="Kostrikina N.A."/>
            <person name="Bale N.J."/>
            <person name="Sinninghe Damste J.S."/>
            <person name="Khijniak T.V."/>
            <person name="Kublanov I.V."/>
            <person name="Toshchakov S.V."/>
        </authorList>
    </citation>
    <scope>NUCLEOTIDE SEQUENCE [LARGE SCALE GENOMIC DNA]</scope>
    <source>
        <strain evidence="2 3">AArcht4T</strain>
    </source>
</reference>
<sequence>MDQMESFRILASADRQLVLHELVERDESICIEELSRKVAARRHQISSQRINDTKVERAQIRLVHDSLPQLQEKGVTNLNWAENEVSLAREPKVEQLFDAAEELESWPPDDLLEHPSRRT</sequence>
<proteinExistence type="predicted"/>
<evidence type="ECO:0000313" key="3">
    <source>
        <dbReference type="Proteomes" id="UP000282323"/>
    </source>
</evidence>
<feature type="domain" description="DUF7344" evidence="1">
    <location>
        <begin position="7"/>
        <end position="79"/>
    </location>
</feature>
<dbReference type="Pfam" id="PF24035">
    <property type="entry name" value="DUF7344"/>
    <property type="match status" value="1"/>
</dbReference>
<keyword evidence="3" id="KW-1185">Reference proteome</keyword>
<organism evidence="2 3">
    <name type="scientific">Natrarchaeobius chitinivorans</name>
    <dbReference type="NCBI Taxonomy" id="1679083"/>
    <lineage>
        <taxon>Archaea</taxon>
        <taxon>Methanobacteriati</taxon>
        <taxon>Methanobacteriota</taxon>
        <taxon>Stenosarchaea group</taxon>
        <taxon>Halobacteria</taxon>
        <taxon>Halobacteriales</taxon>
        <taxon>Natrialbaceae</taxon>
        <taxon>Natrarchaeobius</taxon>
    </lineage>
</organism>
<comment type="caution">
    <text evidence="2">The sequence shown here is derived from an EMBL/GenBank/DDBJ whole genome shotgun (WGS) entry which is preliminary data.</text>
</comment>
<dbReference type="AlphaFoldDB" id="A0A3N6N6P5"/>
<evidence type="ECO:0000259" key="1">
    <source>
        <dbReference type="Pfam" id="PF24035"/>
    </source>
</evidence>
<evidence type="ECO:0000313" key="2">
    <source>
        <dbReference type="EMBL" id="RQG94052.1"/>
    </source>
</evidence>